<name>A0ABW1KIY5_9ACTN</name>
<keyword evidence="2" id="KW-0732">Signal</keyword>
<evidence type="ECO:0000313" key="4">
    <source>
        <dbReference type="Proteomes" id="UP001596203"/>
    </source>
</evidence>
<dbReference type="EMBL" id="JBHSPR010000037">
    <property type="protein sequence ID" value="MFC6020779.1"/>
    <property type="molecule type" value="Genomic_DNA"/>
</dbReference>
<proteinExistence type="predicted"/>
<protein>
    <submittedName>
        <fullName evidence="3">Trypsin-like serine peptidase</fullName>
        <ecNumber evidence="3">3.4.21.-</ecNumber>
    </submittedName>
</protein>
<accession>A0ABW1KIY5</accession>
<dbReference type="Proteomes" id="UP001596203">
    <property type="component" value="Unassembled WGS sequence"/>
</dbReference>
<evidence type="ECO:0000313" key="3">
    <source>
        <dbReference type="EMBL" id="MFC6020779.1"/>
    </source>
</evidence>
<keyword evidence="4" id="KW-1185">Reference proteome</keyword>
<dbReference type="GO" id="GO:0016787">
    <property type="term" value="F:hydrolase activity"/>
    <property type="evidence" value="ECO:0007669"/>
    <property type="project" value="UniProtKB-KW"/>
</dbReference>
<evidence type="ECO:0000256" key="2">
    <source>
        <dbReference type="SAM" id="SignalP"/>
    </source>
</evidence>
<organism evidence="3 4">
    <name type="scientific">Plantactinospora solaniradicis</name>
    <dbReference type="NCBI Taxonomy" id="1723736"/>
    <lineage>
        <taxon>Bacteria</taxon>
        <taxon>Bacillati</taxon>
        <taxon>Actinomycetota</taxon>
        <taxon>Actinomycetes</taxon>
        <taxon>Micromonosporales</taxon>
        <taxon>Micromonosporaceae</taxon>
        <taxon>Plantactinospora</taxon>
    </lineage>
</organism>
<dbReference type="InterPro" id="IPR009003">
    <property type="entry name" value="Peptidase_S1_PA"/>
</dbReference>
<reference evidence="4" key="1">
    <citation type="journal article" date="2019" name="Int. J. Syst. Evol. Microbiol.">
        <title>The Global Catalogue of Microorganisms (GCM) 10K type strain sequencing project: providing services to taxonomists for standard genome sequencing and annotation.</title>
        <authorList>
            <consortium name="The Broad Institute Genomics Platform"/>
            <consortium name="The Broad Institute Genome Sequencing Center for Infectious Disease"/>
            <person name="Wu L."/>
            <person name="Ma J."/>
        </authorList>
    </citation>
    <scope>NUCLEOTIDE SEQUENCE [LARGE SCALE GENOMIC DNA]</scope>
    <source>
        <strain evidence="4">ZS-35-S2</strain>
    </source>
</reference>
<feature type="signal peptide" evidence="2">
    <location>
        <begin position="1"/>
        <end position="28"/>
    </location>
</feature>
<comment type="caution">
    <text evidence="3">The sequence shown here is derived from an EMBL/GenBank/DDBJ whole genome shotgun (WGS) entry which is preliminary data.</text>
</comment>
<keyword evidence="3" id="KW-0378">Hydrolase</keyword>
<feature type="region of interest" description="Disordered" evidence="1">
    <location>
        <begin position="87"/>
        <end position="123"/>
    </location>
</feature>
<feature type="chain" id="PRO_5046399938" evidence="2">
    <location>
        <begin position="29"/>
        <end position="355"/>
    </location>
</feature>
<dbReference type="RefSeq" id="WP_377428356.1">
    <property type="nucleotide sequence ID" value="NZ_JBHSPR010000037.1"/>
</dbReference>
<evidence type="ECO:0000256" key="1">
    <source>
        <dbReference type="SAM" id="MobiDB-lite"/>
    </source>
</evidence>
<dbReference type="EC" id="3.4.21.-" evidence="3"/>
<dbReference type="Gene3D" id="2.40.10.10">
    <property type="entry name" value="Trypsin-like serine proteases"/>
    <property type="match status" value="2"/>
</dbReference>
<dbReference type="SUPFAM" id="SSF50494">
    <property type="entry name" value="Trypsin-like serine proteases"/>
    <property type="match status" value="1"/>
</dbReference>
<gene>
    <name evidence="3" type="ORF">ACFP2T_32000</name>
</gene>
<sequence>MRRGSARTVTVAAGVAITLAMTALPAAATPDEGDTGASPSAVIGTGSLGERQGAFLGRAATAPDGRAATDAAAAEDIREYWTPERMRAATPARRPGPERGAGTGTTGTGAVTPTGKPMRTEPVPPSAEAIAEAARAAGASVTPAAAASAQAGKVFYIDPIDGREHFCSGATVASTKGRLVATAGHCVHNGLWMLGWIFAPGYDNGAPYGTWIAGNLAARTDWIYYARTAADVGVAIMSGPPIVSVVGGNGLAWNQPIGPPVTVVAYPGAINTQATCVGATFTGIEPGHIGMAPCRFAPGGSGGPMLLNYGALGSGRGYLNSVASHIYTNIPNDLYGPYFEDLNAGLFYYAEGLSP</sequence>
<dbReference type="InterPro" id="IPR043504">
    <property type="entry name" value="Peptidase_S1_PA_chymotrypsin"/>
</dbReference>